<gene>
    <name evidence="1" type="ORF">METZ01_LOCUS308094</name>
</gene>
<dbReference type="InterPro" id="IPR029068">
    <property type="entry name" value="Glyas_Bleomycin-R_OHBP_Dase"/>
</dbReference>
<name>A0A382N3A4_9ZZZZ</name>
<dbReference type="Gene3D" id="3.10.180.10">
    <property type="entry name" value="2,3-Dihydroxybiphenyl 1,2-Dioxygenase, domain 1"/>
    <property type="match status" value="1"/>
</dbReference>
<evidence type="ECO:0000313" key="1">
    <source>
        <dbReference type="EMBL" id="SVC55240.1"/>
    </source>
</evidence>
<sequence length="189" mass="21179">MKTVVQEGRVGVSKMQGLGYPVVQIAYFVENIESSALLANKRFGAGPFFIAREIPLDWAIHRGRKSTLVHSSAYGQWGNVMLELVQQDSTGASPFRDLFDEGQFGLHHIASMVPSLQQAYDHFQEQQIEIATRAQTTSGVEFAFVDTLSILGHFVEIYEDSEQLQGFYRMVAAASENWQGQEVLRYLNG</sequence>
<proteinExistence type="predicted"/>
<dbReference type="AlphaFoldDB" id="A0A382N3A4"/>
<protein>
    <recommendedName>
        <fullName evidence="2">VOC domain-containing protein</fullName>
    </recommendedName>
</protein>
<dbReference type="EMBL" id="UINC01097492">
    <property type="protein sequence ID" value="SVC55240.1"/>
    <property type="molecule type" value="Genomic_DNA"/>
</dbReference>
<dbReference type="SUPFAM" id="SSF54593">
    <property type="entry name" value="Glyoxalase/Bleomycin resistance protein/Dihydroxybiphenyl dioxygenase"/>
    <property type="match status" value="1"/>
</dbReference>
<organism evidence="1">
    <name type="scientific">marine metagenome</name>
    <dbReference type="NCBI Taxonomy" id="408172"/>
    <lineage>
        <taxon>unclassified sequences</taxon>
        <taxon>metagenomes</taxon>
        <taxon>ecological metagenomes</taxon>
    </lineage>
</organism>
<evidence type="ECO:0008006" key="2">
    <source>
        <dbReference type="Google" id="ProtNLM"/>
    </source>
</evidence>
<accession>A0A382N3A4</accession>
<reference evidence="1" key="1">
    <citation type="submission" date="2018-05" db="EMBL/GenBank/DDBJ databases">
        <authorList>
            <person name="Lanie J.A."/>
            <person name="Ng W.-L."/>
            <person name="Kazmierczak K.M."/>
            <person name="Andrzejewski T.M."/>
            <person name="Davidsen T.M."/>
            <person name="Wayne K.J."/>
            <person name="Tettelin H."/>
            <person name="Glass J.I."/>
            <person name="Rusch D."/>
            <person name="Podicherti R."/>
            <person name="Tsui H.-C.T."/>
            <person name="Winkler M.E."/>
        </authorList>
    </citation>
    <scope>NUCLEOTIDE SEQUENCE</scope>
</reference>